<gene>
    <name evidence="1" type="ORF">MCOR_48343</name>
</gene>
<organism evidence="1 2">
    <name type="scientific">Mytilus coruscus</name>
    <name type="common">Sea mussel</name>
    <dbReference type="NCBI Taxonomy" id="42192"/>
    <lineage>
        <taxon>Eukaryota</taxon>
        <taxon>Metazoa</taxon>
        <taxon>Spiralia</taxon>
        <taxon>Lophotrochozoa</taxon>
        <taxon>Mollusca</taxon>
        <taxon>Bivalvia</taxon>
        <taxon>Autobranchia</taxon>
        <taxon>Pteriomorphia</taxon>
        <taxon>Mytilida</taxon>
        <taxon>Mytiloidea</taxon>
        <taxon>Mytilidae</taxon>
        <taxon>Mytilinae</taxon>
        <taxon>Mytilus</taxon>
    </lineage>
</organism>
<evidence type="ECO:0000313" key="1">
    <source>
        <dbReference type="EMBL" id="CAC5415660.1"/>
    </source>
</evidence>
<name>A0A6J8E5B8_MYTCO</name>
<proteinExistence type="predicted"/>
<accession>A0A6J8E5B8</accession>
<protein>
    <submittedName>
        <fullName evidence="1">Uncharacterized protein</fullName>
    </submittedName>
</protein>
<dbReference type="Proteomes" id="UP000507470">
    <property type="component" value="Unassembled WGS sequence"/>
</dbReference>
<sequence>MDQYVQLYIKLYYPTNIEYEKLSTTEVLQLSVKHPGKSEFGHPQTWMPPESALRQLGKQDRTIIFNLGPECHTSNKNDLLTVPDEVIGKKLKEYAMPLKRKAVKKISKDTPQKEKLPRDNLRCRHQGVISSAKEGFAPIDLTKLGVISSAEEEYAHVDLTKLGEISSAKEGYGPVELTKLGVISSAEEGYAPVDLTKLGEISSTKEGYAPVELIKLGVISSAEKGYAPVDLTKLGVTSSAEEGYAPVDLTKLGVILSADERYAPVELKLGVISSATEEKHLST</sequence>
<keyword evidence="2" id="KW-1185">Reference proteome</keyword>
<dbReference type="EMBL" id="CACVKT020008461">
    <property type="protein sequence ID" value="CAC5415660.1"/>
    <property type="molecule type" value="Genomic_DNA"/>
</dbReference>
<dbReference type="OrthoDB" id="6150617at2759"/>
<evidence type="ECO:0000313" key="2">
    <source>
        <dbReference type="Proteomes" id="UP000507470"/>
    </source>
</evidence>
<reference evidence="1 2" key="1">
    <citation type="submission" date="2020-06" db="EMBL/GenBank/DDBJ databases">
        <authorList>
            <person name="Li R."/>
            <person name="Bekaert M."/>
        </authorList>
    </citation>
    <scope>NUCLEOTIDE SEQUENCE [LARGE SCALE GENOMIC DNA]</scope>
    <source>
        <strain evidence="2">wild</strain>
    </source>
</reference>
<dbReference type="AlphaFoldDB" id="A0A6J8E5B8"/>